<evidence type="ECO:0000313" key="2">
    <source>
        <dbReference type="Proteomes" id="UP000299102"/>
    </source>
</evidence>
<accession>A0A4C1VYV9</accession>
<dbReference type="EMBL" id="BGZK01000430">
    <property type="protein sequence ID" value="GBP43124.1"/>
    <property type="molecule type" value="Genomic_DNA"/>
</dbReference>
<proteinExistence type="predicted"/>
<sequence length="114" mass="12740">MRTLPPHVNFFIYSMRQAVAASLLKENRISNRGGSGCWRGRKRVHRNYDSLNGMQQRRLLFHVYTVEDYISPVGPVHFCAEVKLATAYLAIVCCGQLGLATMARAMALAIAQAL</sequence>
<gene>
    <name evidence="1" type="ORF">EVAR_40564_1</name>
</gene>
<comment type="caution">
    <text evidence="1">The sequence shown here is derived from an EMBL/GenBank/DDBJ whole genome shotgun (WGS) entry which is preliminary data.</text>
</comment>
<organism evidence="1 2">
    <name type="scientific">Eumeta variegata</name>
    <name type="common">Bagworm moth</name>
    <name type="synonym">Eumeta japonica</name>
    <dbReference type="NCBI Taxonomy" id="151549"/>
    <lineage>
        <taxon>Eukaryota</taxon>
        <taxon>Metazoa</taxon>
        <taxon>Ecdysozoa</taxon>
        <taxon>Arthropoda</taxon>
        <taxon>Hexapoda</taxon>
        <taxon>Insecta</taxon>
        <taxon>Pterygota</taxon>
        <taxon>Neoptera</taxon>
        <taxon>Endopterygota</taxon>
        <taxon>Lepidoptera</taxon>
        <taxon>Glossata</taxon>
        <taxon>Ditrysia</taxon>
        <taxon>Tineoidea</taxon>
        <taxon>Psychidae</taxon>
        <taxon>Oiketicinae</taxon>
        <taxon>Eumeta</taxon>
    </lineage>
</organism>
<name>A0A4C1VYV9_EUMVA</name>
<keyword evidence="2" id="KW-1185">Reference proteome</keyword>
<evidence type="ECO:0000313" key="1">
    <source>
        <dbReference type="EMBL" id="GBP43124.1"/>
    </source>
</evidence>
<protein>
    <submittedName>
        <fullName evidence="1">Uncharacterized protein</fullName>
    </submittedName>
</protein>
<dbReference type="Proteomes" id="UP000299102">
    <property type="component" value="Unassembled WGS sequence"/>
</dbReference>
<dbReference type="AlphaFoldDB" id="A0A4C1VYV9"/>
<reference evidence="1 2" key="1">
    <citation type="journal article" date="2019" name="Commun. Biol.">
        <title>The bagworm genome reveals a unique fibroin gene that provides high tensile strength.</title>
        <authorList>
            <person name="Kono N."/>
            <person name="Nakamura H."/>
            <person name="Ohtoshi R."/>
            <person name="Tomita M."/>
            <person name="Numata K."/>
            <person name="Arakawa K."/>
        </authorList>
    </citation>
    <scope>NUCLEOTIDE SEQUENCE [LARGE SCALE GENOMIC DNA]</scope>
</reference>